<evidence type="ECO:0000313" key="1">
    <source>
        <dbReference type="EMBL" id="GER86570.1"/>
    </source>
</evidence>
<dbReference type="Proteomes" id="UP000326912">
    <property type="component" value="Unassembled WGS sequence"/>
</dbReference>
<gene>
    <name evidence="1" type="ORF">KDW_07320</name>
</gene>
<comment type="caution">
    <text evidence="1">The sequence shown here is derived from an EMBL/GenBank/DDBJ whole genome shotgun (WGS) entry which is preliminary data.</text>
</comment>
<reference evidence="1 2" key="1">
    <citation type="submission" date="2019-10" db="EMBL/GenBank/DDBJ databases">
        <title>Dictyobacter vulcani sp. nov., within the class Ktedonobacteria, isolated from soil of volcanic Mt. Zao.</title>
        <authorList>
            <person name="Zheng Y."/>
            <person name="Wang C.M."/>
            <person name="Sakai Y."/>
            <person name="Abe K."/>
            <person name="Yokota A."/>
            <person name="Yabe S."/>
        </authorList>
    </citation>
    <scope>NUCLEOTIDE SEQUENCE [LARGE SCALE GENOMIC DNA]</scope>
    <source>
        <strain evidence="1 2">W12</strain>
    </source>
</reference>
<organism evidence="1 2">
    <name type="scientific">Dictyobacter vulcani</name>
    <dbReference type="NCBI Taxonomy" id="2607529"/>
    <lineage>
        <taxon>Bacteria</taxon>
        <taxon>Bacillati</taxon>
        <taxon>Chloroflexota</taxon>
        <taxon>Ktedonobacteria</taxon>
        <taxon>Ktedonobacterales</taxon>
        <taxon>Dictyobacteraceae</taxon>
        <taxon>Dictyobacter</taxon>
    </lineage>
</organism>
<evidence type="ECO:0000313" key="2">
    <source>
        <dbReference type="Proteomes" id="UP000326912"/>
    </source>
</evidence>
<name>A0A5J4KJN5_9CHLR</name>
<sequence>MPQQKKIKLEDLRKTIPFDIPTTAIQAYVSPLAVYHMISGHPVSREEAERVLAALSTDERPLSLDTIDIVLWEDFLVLHCARATDGVNFNQDQFSFIYARDEVHARRLFYTWSTHVNHAHMYVTPMPQGIVIGTTTIPGTQQIRHDKNTENPT</sequence>
<protein>
    <submittedName>
        <fullName evidence="1">Uncharacterized protein</fullName>
    </submittedName>
</protein>
<proteinExistence type="predicted"/>
<keyword evidence="2" id="KW-1185">Reference proteome</keyword>
<dbReference type="EMBL" id="BKZW01000001">
    <property type="protein sequence ID" value="GER86570.1"/>
    <property type="molecule type" value="Genomic_DNA"/>
</dbReference>
<accession>A0A5J4KJN5</accession>
<dbReference type="AlphaFoldDB" id="A0A5J4KJN5"/>